<dbReference type="PANTHER" id="PTHR27008">
    <property type="entry name" value="OS04G0122200 PROTEIN"/>
    <property type="match status" value="1"/>
</dbReference>
<sequence>MENLSRLQLLYLGSNKLTGELPASIFNISSLVDIDVVDNEISGVIPKDVCSNQCTIPPSIGNLSNLRTLHLGDNNFRGKIPTEMGLLSSLTYLNLELNKLNGETPQSIFNLSRLEILSLTINELSGELPFSIARGFPNLEELYLGNNKFNGMIPNSISNLSSLNTLDLAENSFSGHIPITLGNLHNLEFLDLEDNHLINDLNEPEQDFLTTLTKCGHLKFIWISNNSTAGLLPKSIGTNNLSTSLENFRAFSCKFSGIIPDEIGNLSSLFWLDLARNDLAGTIPATIGKLRKLQRLDVYDNNLRGSIPYSFCNLENMYYASLVGNRISGQLPTCLGNLISLRELNLANNAFGSNISMILWSNERIQTLNFSNNFFNGSLPLEIGNLRGISVLDLSGNQFSGEIPSTIGQLSSLNHLSLSNNKLHGPIPDSFDNLKGLQFLDLSQNNLSGAISKSLETLTYLNYFNISFNELSGEIPDGGPFINFIAEFFKGNKGLCGASRYKVEECKRNILKSSSKKRLLRYILPPIALMAFATAIVMLFLKYRVYKSLLSPLYDSSLGLTLERVSYFEVLRATSNLDEGNMIGRGSLGSVYKGIFSNGMTFAIKVFNLDVQGALKSFDTECQILRSIRHRNLVKVITSCTNLDFKALVLEYMPHGNLDKWLYSPTHSLSFTQRLAIMTDVAFAIEYLHQGYSSPIVHSDLKPSNILLDEDMVARVGDFGIAKLMSEDQRIAQTKTLGTMGYMAPEYGSLGLVSTPKDVYSYGIVLMETFTKRKPTYEMFLGELTMKRWVTELFPSVIMQIADTALFDASENIVAKTEKYLTSIMGLALECTSDVPEGN</sequence>
<feature type="transmembrane region" description="Helical" evidence="7">
    <location>
        <begin position="519"/>
        <end position="541"/>
    </location>
</feature>
<dbReference type="PROSITE" id="PS50011">
    <property type="entry name" value="PROTEIN_KINASE_DOM"/>
    <property type="match status" value="1"/>
</dbReference>
<reference evidence="9 10" key="1">
    <citation type="journal article" date="2023" name="bioRxiv">
        <title>Genome report: Whole genome sequence and annotation of Penstemon davidsonii.</title>
        <authorList>
            <person name="Ostevik K.L."/>
            <person name="Alabady M."/>
            <person name="Zhang M."/>
            <person name="Rausher M.D."/>
        </authorList>
    </citation>
    <scope>NUCLEOTIDE SEQUENCE [LARGE SCALE GENOMIC DNA]</scope>
    <source>
        <strain evidence="9">DNT005</strain>
        <tissue evidence="9">Whole leaf</tissue>
    </source>
</reference>
<dbReference type="InterPro" id="IPR003591">
    <property type="entry name" value="Leu-rich_rpt_typical-subtyp"/>
</dbReference>
<evidence type="ECO:0000256" key="2">
    <source>
        <dbReference type="ARBA" id="ARBA00022614"/>
    </source>
</evidence>
<evidence type="ECO:0000313" key="10">
    <source>
        <dbReference type="Proteomes" id="UP001291926"/>
    </source>
</evidence>
<dbReference type="SUPFAM" id="SSF52058">
    <property type="entry name" value="L domain-like"/>
    <property type="match status" value="2"/>
</dbReference>
<comment type="caution">
    <text evidence="9">The sequence shown here is derived from an EMBL/GenBank/DDBJ whole genome shotgun (WGS) entry which is preliminary data.</text>
</comment>
<dbReference type="Gene3D" id="3.30.200.20">
    <property type="entry name" value="Phosphorylase Kinase, domain 1"/>
    <property type="match status" value="1"/>
</dbReference>
<dbReference type="Pfam" id="PF23598">
    <property type="entry name" value="LRR_14"/>
    <property type="match status" value="2"/>
</dbReference>
<dbReference type="InterPro" id="IPR000719">
    <property type="entry name" value="Prot_kinase_dom"/>
</dbReference>
<organism evidence="9 10">
    <name type="scientific">Penstemon davidsonii</name>
    <dbReference type="NCBI Taxonomy" id="160366"/>
    <lineage>
        <taxon>Eukaryota</taxon>
        <taxon>Viridiplantae</taxon>
        <taxon>Streptophyta</taxon>
        <taxon>Embryophyta</taxon>
        <taxon>Tracheophyta</taxon>
        <taxon>Spermatophyta</taxon>
        <taxon>Magnoliopsida</taxon>
        <taxon>eudicotyledons</taxon>
        <taxon>Gunneridae</taxon>
        <taxon>Pentapetalae</taxon>
        <taxon>asterids</taxon>
        <taxon>lamiids</taxon>
        <taxon>Lamiales</taxon>
        <taxon>Plantaginaceae</taxon>
        <taxon>Cheloneae</taxon>
        <taxon>Penstemon</taxon>
    </lineage>
</organism>
<dbReference type="Proteomes" id="UP001291926">
    <property type="component" value="Unassembled WGS sequence"/>
</dbReference>
<keyword evidence="10" id="KW-1185">Reference proteome</keyword>
<dbReference type="EMBL" id="JAYDYQ010002152">
    <property type="protein sequence ID" value="KAK4487033.1"/>
    <property type="molecule type" value="Genomic_DNA"/>
</dbReference>
<dbReference type="InterPro" id="IPR011009">
    <property type="entry name" value="Kinase-like_dom_sf"/>
</dbReference>
<dbReference type="SMART" id="SM00365">
    <property type="entry name" value="LRR_SD22"/>
    <property type="match status" value="7"/>
</dbReference>
<dbReference type="PANTHER" id="PTHR27008:SF585">
    <property type="entry name" value="PROTEIN KINASE DOMAIN-CONTAINING PROTEIN"/>
    <property type="match status" value="1"/>
</dbReference>
<dbReference type="Pfam" id="PF00560">
    <property type="entry name" value="LRR_1"/>
    <property type="match status" value="2"/>
</dbReference>
<accession>A0ABR0DDZ6</accession>
<gene>
    <name evidence="9" type="ORF">RD792_006348</name>
</gene>
<evidence type="ECO:0000256" key="3">
    <source>
        <dbReference type="ARBA" id="ARBA00022692"/>
    </source>
</evidence>
<dbReference type="SMART" id="SM00220">
    <property type="entry name" value="S_TKc"/>
    <property type="match status" value="1"/>
</dbReference>
<name>A0ABR0DDZ6_9LAMI</name>
<evidence type="ECO:0000256" key="5">
    <source>
        <dbReference type="ARBA" id="ARBA00022989"/>
    </source>
</evidence>
<evidence type="ECO:0000259" key="8">
    <source>
        <dbReference type="PROSITE" id="PS50011"/>
    </source>
</evidence>
<keyword evidence="5 7" id="KW-1133">Transmembrane helix</keyword>
<evidence type="ECO:0000256" key="4">
    <source>
        <dbReference type="ARBA" id="ARBA00022737"/>
    </source>
</evidence>
<proteinExistence type="predicted"/>
<keyword evidence="2" id="KW-0433">Leucine-rich repeat</keyword>
<keyword evidence="4" id="KW-0677">Repeat</keyword>
<comment type="subcellular location">
    <subcellularLocation>
        <location evidence="1">Membrane</location>
    </subcellularLocation>
</comment>
<dbReference type="Gene3D" id="3.80.10.10">
    <property type="entry name" value="Ribonuclease Inhibitor"/>
    <property type="match status" value="4"/>
</dbReference>
<dbReference type="SMART" id="SM00369">
    <property type="entry name" value="LRR_TYP"/>
    <property type="match status" value="9"/>
</dbReference>
<dbReference type="InterPro" id="IPR032675">
    <property type="entry name" value="LRR_dom_sf"/>
</dbReference>
<dbReference type="InterPro" id="IPR051809">
    <property type="entry name" value="Plant_receptor-like_S/T_kinase"/>
</dbReference>
<keyword evidence="3 7" id="KW-0812">Transmembrane</keyword>
<keyword evidence="6 7" id="KW-0472">Membrane</keyword>
<dbReference type="InterPro" id="IPR001611">
    <property type="entry name" value="Leu-rich_rpt"/>
</dbReference>
<dbReference type="InterPro" id="IPR008271">
    <property type="entry name" value="Ser/Thr_kinase_AS"/>
</dbReference>
<evidence type="ECO:0000256" key="7">
    <source>
        <dbReference type="SAM" id="Phobius"/>
    </source>
</evidence>
<dbReference type="Pfam" id="PF00069">
    <property type="entry name" value="Pkinase"/>
    <property type="match status" value="1"/>
</dbReference>
<evidence type="ECO:0000256" key="6">
    <source>
        <dbReference type="ARBA" id="ARBA00023136"/>
    </source>
</evidence>
<protein>
    <recommendedName>
        <fullName evidence="8">Protein kinase domain-containing protein</fullName>
    </recommendedName>
</protein>
<evidence type="ECO:0000313" key="9">
    <source>
        <dbReference type="EMBL" id="KAK4487033.1"/>
    </source>
</evidence>
<dbReference type="Gene3D" id="1.10.510.10">
    <property type="entry name" value="Transferase(Phosphotransferase) domain 1"/>
    <property type="match status" value="1"/>
</dbReference>
<dbReference type="SUPFAM" id="SSF56112">
    <property type="entry name" value="Protein kinase-like (PK-like)"/>
    <property type="match status" value="1"/>
</dbReference>
<evidence type="ECO:0000256" key="1">
    <source>
        <dbReference type="ARBA" id="ARBA00004370"/>
    </source>
</evidence>
<dbReference type="PROSITE" id="PS00108">
    <property type="entry name" value="PROTEIN_KINASE_ST"/>
    <property type="match status" value="1"/>
</dbReference>
<feature type="domain" description="Protein kinase" evidence="8">
    <location>
        <begin position="577"/>
        <end position="839"/>
    </location>
</feature>
<dbReference type="InterPro" id="IPR055414">
    <property type="entry name" value="LRR_R13L4/SHOC2-like"/>
</dbReference>